<evidence type="ECO:0000259" key="1">
    <source>
        <dbReference type="PROSITE" id="PS50053"/>
    </source>
</evidence>
<dbReference type="Proteomes" id="UP000027138">
    <property type="component" value="Unassembled WGS sequence"/>
</dbReference>
<evidence type="ECO:0000313" key="2">
    <source>
        <dbReference type="EMBL" id="KDP41157.1"/>
    </source>
</evidence>
<feature type="domain" description="Ubiquitin-like" evidence="1">
    <location>
        <begin position="1"/>
        <end position="76"/>
    </location>
</feature>
<name>A0A067KYB9_JATCU</name>
<protein>
    <recommendedName>
        <fullName evidence="1">Ubiquitin-like domain-containing protein</fullName>
    </recommendedName>
</protein>
<keyword evidence="3" id="KW-1185">Reference proteome</keyword>
<sequence length="102" mass="11276">MKVAVEILTGSLFYVQLGNDATVADLKREIGAQQKLPHDRLILFLDNNQSRFINNEDGDGASLVDCGVLDGSHIYLFFNPPEDGSTHHFVFTCPDNQLIGNI</sequence>
<dbReference type="GO" id="GO:0043130">
    <property type="term" value="F:ubiquitin binding"/>
    <property type="evidence" value="ECO:0007669"/>
    <property type="project" value="TreeGrafter"/>
</dbReference>
<evidence type="ECO:0000313" key="3">
    <source>
        <dbReference type="Proteomes" id="UP000027138"/>
    </source>
</evidence>
<dbReference type="GO" id="GO:0043161">
    <property type="term" value="P:proteasome-mediated ubiquitin-dependent protein catabolic process"/>
    <property type="evidence" value="ECO:0007669"/>
    <property type="project" value="TreeGrafter"/>
</dbReference>
<dbReference type="InterPro" id="IPR029071">
    <property type="entry name" value="Ubiquitin-like_domsf"/>
</dbReference>
<dbReference type="GO" id="GO:0070628">
    <property type="term" value="F:proteasome binding"/>
    <property type="evidence" value="ECO:0007669"/>
    <property type="project" value="TreeGrafter"/>
</dbReference>
<dbReference type="EMBL" id="KK914319">
    <property type="protein sequence ID" value="KDP41157.1"/>
    <property type="molecule type" value="Genomic_DNA"/>
</dbReference>
<dbReference type="GO" id="GO:0031593">
    <property type="term" value="F:polyubiquitin modification-dependent protein binding"/>
    <property type="evidence" value="ECO:0007669"/>
    <property type="project" value="TreeGrafter"/>
</dbReference>
<dbReference type="GO" id="GO:0005829">
    <property type="term" value="C:cytosol"/>
    <property type="evidence" value="ECO:0007669"/>
    <property type="project" value="TreeGrafter"/>
</dbReference>
<gene>
    <name evidence="2" type="ORF">JCGZ_03651</name>
</gene>
<dbReference type="PANTHER" id="PTHR10621">
    <property type="entry name" value="UV EXCISION REPAIR PROTEIN RAD23"/>
    <property type="match status" value="1"/>
</dbReference>
<proteinExistence type="predicted"/>
<organism evidence="2 3">
    <name type="scientific">Jatropha curcas</name>
    <name type="common">Barbados nut</name>
    <dbReference type="NCBI Taxonomy" id="180498"/>
    <lineage>
        <taxon>Eukaryota</taxon>
        <taxon>Viridiplantae</taxon>
        <taxon>Streptophyta</taxon>
        <taxon>Embryophyta</taxon>
        <taxon>Tracheophyta</taxon>
        <taxon>Spermatophyta</taxon>
        <taxon>Magnoliopsida</taxon>
        <taxon>eudicotyledons</taxon>
        <taxon>Gunneridae</taxon>
        <taxon>Pentapetalae</taxon>
        <taxon>rosids</taxon>
        <taxon>fabids</taxon>
        <taxon>Malpighiales</taxon>
        <taxon>Euphorbiaceae</taxon>
        <taxon>Crotonoideae</taxon>
        <taxon>Jatropheae</taxon>
        <taxon>Jatropha</taxon>
    </lineage>
</organism>
<dbReference type="InterPro" id="IPR000626">
    <property type="entry name" value="Ubiquitin-like_dom"/>
</dbReference>
<dbReference type="PROSITE" id="PS50053">
    <property type="entry name" value="UBIQUITIN_2"/>
    <property type="match status" value="1"/>
</dbReference>
<dbReference type="AlphaFoldDB" id="A0A067KYB9"/>
<dbReference type="Gene3D" id="3.10.20.90">
    <property type="entry name" value="Phosphatidylinositol 3-kinase Catalytic Subunit, Chain A, domain 1"/>
    <property type="match status" value="1"/>
</dbReference>
<dbReference type="OrthoDB" id="1916003at2759"/>
<reference evidence="2 3" key="1">
    <citation type="journal article" date="2014" name="PLoS ONE">
        <title>Global Analysis of Gene Expression Profiles in Physic Nut (Jatropha curcas L.) Seedlings Exposed to Salt Stress.</title>
        <authorList>
            <person name="Zhang L."/>
            <person name="Zhang C."/>
            <person name="Wu P."/>
            <person name="Chen Y."/>
            <person name="Li M."/>
            <person name="Jiang H."/>
            <person name="Wu G."/>
        </authorList>
    </citation>
    <scope>NUCLEOTIDE SEQUENCE [LARGE SCALE GENOMIC DNA]</scope>
    <source>
        <strain evidence="3">cv. GZQX0401</strain>
        <tissue evidence="2">Young leaves</tissue>
    </source>
</reference>
<dbReference type="CDD" id="cd17039">
    <property type="entry name" value="Ubl_ubiquitin_like"/>
    <property type="match status" value="1"/>
</dbReference>
<dbReference type="PANTHER" id="PTHR10621:SF61">
    <property type="entry name" value="UBIQUITIN FAMILY PROTEIN"/>
    <property type="match status" value="1"/>
</dbReference>
<dbReference type="SUPFAM" id="SSF54236">
    <property type="entry name" value="Ubiquitin-like"/>
    <property type="match status" value="1"/>
</dbReference>
<dbReference type="GO" id="GO:0005654">
    <property type="term" value="C:nucleoplasm"/>
    <property type="evidence" value="ECO:0007669"/>
    <property type="project" value="TreeGrafter"/>
</dbReference>
<accession>A0A067KYB9</accession>